<gene>
    <name evidence="2" type="ORF">GFSPODELE1_LOCUS4705</name>
</gene>
<evidence type="ECO:0000256" key="1">
    <source>
        <dbReference type="SAM" id="MobiDB-lite"/>
    </source>
</evidence>
<protein>
    <submittedName>
        <fullName evidence="2">Uncharacterized protein</fullName>
    </submittedName>
</protein>
<proteinExistence type="predicted"/>
<feature type="region of interest" description="Disordered" evidence="1">
    <location>
        <begin position="116"/>
        <end position="172"/>
    </location>
</feature>
<sequence>MVSMDIDMHSPSFRTARTSKRSRSPPSPSPFDRPSKRVSLGIHNPIPVARPLPSYAAPSPVQTRQLSEDWVVQTRGLRIDRDGCSPQLEHGSMLANIILEESDSERSIKVHDHNMTMDHDEPMHSLSVPPQVPCPPNSPAHMARSASNHPHHHPSPQEPFESSPSTHIPAFTPRRPRFQQICEPFSHPGTPQPQLSAEDYAMQSSLSSPPTPQPHQGPSPGASASARRPQVKLTMGPRADCEKCRLGVKGHWMHFE</sequence>
<organism evidence="2 3">
    <name type="scientific">Somion occarium</name>
    <dbReference type="NCBI Taxonomy" id="3059160"/>
    <lineage>
        <taxon>Eukaryota</taxon>
        <taxon>Fungi</taxon>
        <taxon>Dikarya</taxon>
        <taxon>Basidiomycota</taxon>
        <taxon>Agaricomycotina</taxon>
        <taxon>Agaricomycetes</taxon>
        <taxon>Polyporales</taxon>
        <taxon>Cerrenaceae</taxon>
        <taxon>Somion</taxon>
    </lineage>
</organism>
<evidence type="ECO:0000313" key="2">
    <source>
        <dbReference type="EMBL" id="CAL1703744.1"/>
    </source>
</evidence>
<dbReference type="Proteomes" id="UP001497453">
    <property type="component" value="Chromosome 3"/>
</dbReference>
<feature type="region of interest" description="Disordered" evidence="1">
    <location>
        <begin position="1"/>
        <end position="45"/>
    </location>
</feature>
<accession>A0ABP1D9A1</accession>
<name>A0ABP1D9A1_9APHY</name>
<feature type="region of interest" description="Disordered" evidence="1">
    <location>
        <begin position="200"/>
        <end position="237"/>
    </location>
</feature>
<dbReference type="EMBL" id="OZ037946">
    <property type="protein sequence ID" value="CAL1703744.1"/>
    <property type="molecule type" value="Genomic_DNA"/>
</dbReference>
<reference evidence="3" key="1">
    <citation type="submission" date="2024-04" db="EMBL/GenBank/DDBJ databases">
        <authorList>
            <person name="Shaw F."/>
            <person name="Minotto A."/>
        </authorList>
    </citation>
    <scope>NUCLEOTIDE SEQUENCE [LARGE SCALE GENOMIC DNA]</scope>
</reference>
<evidence type="ECO:0000313" key="3">
    <source>
        <dbReference type="Proteomes" id="UP001497453"/>
    </source>
</evidence>
<keyword evidence="3" id="KW-1185">Reference proteome</keyword>